<evidence type="ECO:0000313" key="1">
    <source>
        <dbReference type="EMBL" id="MXY94248.1"/>
    </source>
</evidence>
<keyword evidence="1" id="KW-0560">Oxidoreductase</keyword>
<dbReference type="Gene3D" id="2.60.120.620">
    <property type="entry name" value="q2cbj1_9rhob like domain"/>
    <property type="match status" value="1"/>
</dbReference>
<name>A0A6B0YXV9_9CHLR</name>
<keyword evidence="1" id="KW-0223">Dioxygenase</keyword>
<dbReference type="PANTHER" id="PTHR20883">
    <property type="entry name" value="PHYTANOYL-COA DIOXYGENASE DOMAIN CONTAINING 1"/>
    <property type="match status" value="1"/>
</dbReference>
<dbReference type="Pfam" id="PF05721">
    <property type="entry name" value="PhyH"/>
    <property type="match status" value="1"/>
</dbReference>
<reference evidence="1" key="1">
    <citation type="submission" date="2019-09" db="EMBL/GenBank/DDBJ databases">
        <title>Characterisation of the sponge microbiome using genome-centric metagenomics.</title>
        <authorList>
            <person name="Engelberts J.P."/>
            <person name="Robbins S.J."/>
            <person name="De Goeij J.M."/>
            <person name="Aranda M."/>
            <person name="Bell S.C."/>
            <person name="Webster N.S."/>
        </authorList>
    </citation>
    <scope>NUCLEOTIDE SEQUENCE</scope>
    <source>
        <strain evidence="1">SB0664_bin_27</strain>
    </source>
</reference>
<gene>
    <name evidence="1" type="ORF">F4Y42_12465</name>
</gene>
<dbReference type="SUPFAM" id="SSF51197">
    <property type="entry name" value="Clavaminate synthase-like"/>
    <property type="match status" value="1"/>
</dbReference>
<dbReference type="PANTHER" id="PTHR20883:SF14">
    <property type="entry name" value="PHYTANOYL-COA DIOXYGENASE"/>
    <property type="match status" value="1"/>
</dbReference>
<comment type="caution">
    <text evidence="1">The sequence shown here is derived from an EMBL/GenBank/DDBJ whole genome shotgun (WGS) entry which is preliminary data.</text>
</comment>
<dbReference type="EMBL" id="VXRG01000104">
    <property type="protein sequence ID" value="MXY94248.1"/>
    <property type="molecule type" value="Genomic_DNA"/>
</dbReference>
<dbReference type="GO" id="GO:0016706">
    <property type="term" value="F:2-oxoglutarate-dependent dioxygenase activity"/>
    <property type="evidence" value="ECO:0007669"/>
    <property type="project" value="UniProtKB-ARBA"/>
</dbReference>
<dbReference type="GO" id="GO:0005506">
    <property type="term" value="F:iron ion binding"/>
    <property type="evidence" value="ECO:0007669"/>
    <property type="project" value="UniProtKB-ARBA"/>
</dbReference>
<protein>
    <submittedName>
        <fullName evidence="1">Phytanoyl-CoA dioxygenase</fullName>
    </submittedName>
</protein>
<dbReference type="AlphaFoldDB" id="A0A6B0YXV9"/>
<dbReference type="InterPro" id="IPR008775">
    <property type="entry name" value="Phytyl_CoA_dOase-like"/>
</dbReference>
<organism evidence="1">
    <name type="scientific">Caldilineaceae bacterium SB0664_bin_27</name>
    <dbReference type="NCBI Taxonomy" id="2605260"/>
    <lineage>
        <taxon>Bacteria</taxon>
        <taxon>Bacillati</taxon>
        <taxon>Chloroflexota</taxon>
        <taxon>Caldilineae</taxon>
        <taxon>Caldilineales</taxon>
        <taxon>Caldilineaceae</taxon>
    </lineage>
</organism>
<sequence>MTMKLTAEQLEQYDEEGYVIVRDVFDPEQDIDRVIEEYKGVLDNLAHDLYDAGETSSLYDELPFAERLIAIYQESGKVHAQYFDFSLPQGNVKPDTPFWAGPAVFGMLTNESLLDSVESILGGEIYSNPVQHVRLKPPEHLTPINQETGRVMLGKTVVHQDHGVVRPEADETQMLTVWFPLMDVNVENGCLCVWPGSHKRGLVDHCPTNLGLAVPGKLLEGKAKPMIMNKGDALLMHKQTLHASYSNNSDTIRWSFDIRYNPTGQPTGRPAFPGFVARSRKYPDTVLREPASWEKLWRDTRDYMATIEHAGSFNRWTEDNPVCA</sequence>
<proteinExistence type="predicted"/>
<accession>A0A6B0YXV9</accession>